<organism evidence="8">
    <name type="scientific">uncultured organism</name>
    <dbReference type="NCBI Taxonomy" id="155900"/>
    <lineage>
        <taxon>unclassified sequences</taxon>
        <taxon>environmental samples</taxon>
    </lineage>
</organism>
<name>A0A5B8RB54_9ZZZZ</name>
<keyword evidence="2" id="KW-0276">Fatty acid metabolism</keyword>
<dbReference type="Pfam" id="PF00725">
    <property type="entry name" value="3HCDH"/>
    <property type="match status" value="1"/>
</dbReference>
<evidence type="ECO:0000256" key="2">
    <source>
        <dbReference type="ARBA" id="ARBA00022832"/>
    </source>
</evidence>
<keyword evidence="3 8" id="KW-0560">Oxidoreductase</keyword>
<dbReference type="InterPro" id="IPR008927">
    <property type="entry name" value="6-PGluconate_DH-like_C_sf"/>
</dbReference>
<reference evidence="8" key="1">
    <citation type="submission" date="2019-06" db="EMBL/GenBank/DDBJ databases">
        <authorList>
            <person name="Murdoch R.W."/>
            <person name="Fathepure B."/>
        </authorList>
    </citation>
    <scope>NUCLEOTIDE SEQUENCE</scope>
</reference>
<dbReference type="AlphaFoldDB" id="A0A5B8RB54"/>
<dbReference type="Pfam" id="PF02737">
    <property type="entry name" value="3HCDH_N"/>
    <property type="match status" value="1"/>
</dbReference>
<dbReference type="PANTHER" id="PTHR48075:SF7">
    <property type="entry name" value="3-HYDROXYACYL-COA DEHYDROGENASE-RELATED"/>
    <property type="match status" value="1"/>
</dbReference>
<evidence type="ECO:0000259" key="6">
    <source>
        <dbReference type="Pfam" id="PF00725"/>
    </source>
</evidence>
<dbReference type="GO" id="GO:0070403">
    <property type="term" value="F:NAD+ binding"/>
    <property type="evidence" value="ECO:0007669"/>
    <property type="project" value="InterPro"/>
</dbReference>
<dbReference type="Gene3D" id="3.90.226.10">
    <property type="entry name" value="2-enoyl-CoA Hydratase, Chain A, domain 1"/>
    <property type="match status" value="1"/>
</dbReference>
<comment type="pathway">
    <text evidence="1">Lipid metabolism; fatty acid beta-oxidation.</text>
</comment>
<dbReference type="SUPFAM" id="SSF48179">
    <property type="entry name" value="6-phosphogluconate dehydrogenase C-terminal domain-like"/>
    <property type="match status" value="2"/>
</dbReference>
<keyword evidence="5" id="KW-0443">Lipid metabolism</keyword>
<dbReference type="EMBL" id="MN079087">
    <property type="protein sequence ID" value="QEA04674.1"/>
    <property type="molecule type" value="Genomic_DNA"/>
</dbReference>
<dbReference type="GO" id="GO:0003857">
    <property type="term" value="F:(3S)-3-hydroxyacyl-CoA dehydrogenase (NAD+) activity"/>
    <property type="evidence" value="ECO:0007669"/>
    <property type="project" value="UniProtKB-EC"/>
</dbReference>
<dbReference type="SUPFAM" id="SSF51735">
    <property type="entry name" value="NAD(P)-binding Rossmann-fold domains"/>
    <property type="match status" value="1"/>
</dbReference>
<accession>A0A5B8RB54</accession>
<proteinExistence type="predicted"/>
<feature type="domain" description="3-hydroxyacyl-CoA dehydrogenase C-terminal" evidence="6">
    <location>
        <begin position="195"/>
        <end position="294"/>
    </location>
</feature>
<protein>
    <submittedName>
        <fullName evidence="8">Putative 3-hydroxyacyl-CoA dehydrogenase</fullName>
        <ecNumber evidence="8">1.1.1.35</ecNumber>
    </submittedName>
</protein>
<dbReference type="Gene3D" id="1.10.1040.50">
    <property type="match status" value="1"/>
</dbReference>
<gene>
    <name evidence="8" type="primary">fadN</name>
    <name evidence="8" type="ORF">KBTEX_00982</name>
</gene>
<dbReference type="CDD" id="cd06558">
    <property type="entry name" value="crotonase-like"/>
    <property type="match status" value="1"/>
</dbReference>
<dbReference type="GO" id="GO:0006635">
    <property type="term" value="P:fatty acid beta-oxidation"/>
    <property type="evidence" value="ECO:0007669"/>
    <property type="project" value="UniProtKB-UniPathway"/>
</dbReference>
<dbReference type="InterPro" id="IPR001753">
    <property type="entry name" value="Enoyl-CoA_hydra/iso"/>
</dbReference>
<dbReference type="Pfam" id="PF00378">
    <property type="entry name" value="ECH_1"/>
    <property type="match status" value="1"/>
</dbReference>
<feature type="domain" description="3-hydroxyacyl-CoA dehydrogenase NAD binding" evidence="7">
    <location>
        <begin position="10"/>
        <end position="191"/>
    </location>
</feature>
<sequence length="788" mass="83992">MSEAISVRRAAVLGAGVMGAQIAAHLANAGIPTVLFELAGDGDDRRSGAREAIRRLGNLQPAPLASPAYAERIRPANYEDDLAALADCDLVIEAVAERLDVKLDLFRRVAPHLPAGAVVGSNTSGLSVEALAEALPEALHGRFCGIHFFNPPRYMHLVELIPTARTEPAVVDGLEAFLTTALGKGVIRGRDTPNFVGNRIGVFAVVAAMAHAERLGLAPDVVDALTGPAIGRPRSATFRTADLVGLDTLRHVVEGNVPRLQDDPWVDYLRLPDWMVRLIEAGALGRKAGAGVYRKGREGIEVVDSVQGDYRTASGEIDPAVSEILAESDPAARLRALRASEHPQAEFLWAIHRDTFHYAAHLLGTIADNARDVDLAIRWGFAWQQGPFETWQAAGWQETAEAIDADREAGRTLADVPLPDWVFAIEAAHTPAGAWSPGAGDYRPPSGLAVYRRQYFPPALLGGPHPPRGETVLDHPGVRLWHLEGDVGMLSFRGPKHAVGRDVLDGVMEAVEAAEGRYDALVLWQPSAPFSVGANLKEVSGALEAGDFDTLERMVRRFQQATARVRDASIPVVAGARGMALGGGCEFLMHCDHVVAALESYVGLVEAGVGLIPAGGGCRALARHAAATAVDGDPFPAIQRRFETVARAEVAASAVEAVDYGFLPAHTTVVPHEDEVLHVAIQHARALAAGAYRPPLVPPVRVAGRDGLATLEAMIVNLRDGGFISGHDARVAHLAARALTGGEVDTGSSVDDSWLLELEVDGFMTLLRSEATQARIAHMLRTGKPLRN</sequence>
<evidence type="ECO:0000256" key="3">
    <source>
        <dbReference type="ARBA" id="ARBA00023002"/>
    </source>
</evidence>
<evidence type="ECO:0000259" key="7">
    <source>
        <dbReference type="Pfam" id="PF02737"/>
    </source>
</evidence>
<evidence type="ECO:0000256" key="1">
    <source>
        <dbReference type="ARBA" id="ARBA00005005"/>
    </source>
</evidence>
<dbReference type="InterPro" id="IPR006176">
    <property type="entry name" value="3-OHacyl-CoA_DH_NAD-bd"/>
</dbReference>
<dbReference type="InterPro" id="IPR036291">
    <property type="entry name" value="NAD(P)-bd_dom_sf"/>
</dbReference>
<dbReference type="InterPro" id="IPR006108">
    <property type="entry name" value="3HC_DH_C"/>
</dbReference>
<dbReference type="SUPFAM" id="SSF52096">
    <property type="entry name" value="ClpP/crotonase"/>
    <property type="match status" value="1"/>
</dbReference>
<dbReference type="PANTHER" id="PTHR48075">
    <property type="entry name" value="3-HYDROXYACYL-COA DEHYDROGENASE FAMILY PROTEIN"/>
    <property type="match status" value="1"/>
</dbReference>
<evidence type="ECO:0000256" key="4">
    <source>
        <dbReference type="ARBA" id="ARBA00023027"/>
    </source>
</evidence>
<evidence type="ECO:0000256" key="5">
    <source>
        <dbReference type="ARBA" id="ARBA00023098"/>
    </source>
</evidence>
<dbReference type="Gene3D" id="3.40.50.720">
    <property type="entry name" value="NAD(P)-binding Rossmann-like Domain"/>
    <property type="match status" value="1"/>
</dbReference>
<keyword evidence="4" id="KW-0520">NAD</keyword>
<dbReference type="InterPro" id="IPR029045">
    <property type="entry name" value="ClpP/crotonase-like_dom_sf"/>
</dbReference>
<dbReference type="EC" id="1.1.1.35" evidence="8"/>
<evidence type="ECO:0000313" key="8">
    <source>
        <dbReference type="EMBL" id="QEA04674.1"/>
    </source>
</evidence>
<dbReference type="UniPathway" id="UPA00659"/>